<name>A0A423SZR6_PENVA</name>
<dbReference type="Gene3D" id="2.10.25.10">
    <property type="entry name" value="Laminin"/>
    <property type="match status" value="7"/>
</dbReference>
<keyword evidence="3" id="KW-0245">EGF-like domain</keyword>
<dbReference type="SUPFAM" id="SSF69687">
    <property type="entry name" value="Integrin beta tail domain"/>
    <property type="match status" value="2"/>
</dbReference>
<keyword evidence="7" id="KW-1133">Transmembrane helix</keyword>
<dbReference type="FunFam" id="2.10.25.10:FF:000036">
    <property type="entry name" value="Integrin beta"/>
    <property type="match status" value="2"/>
</dbReference>
<protein>
    <submittedName>
        <fullName evidence="15">Integrin</fullName>
    </submittedName>
</protein>
<feature type="signal peptide" evidence="13">
    <location>
        <begin position="1"/>
        <end position="15"/>
    </location>
</feature>
<feature type="compositionally biased region" description="Polar residues" evidence="12">
    <location>
        <begin position="77"/>
        <end position="90"/>
    </location>
</feature>
<dbReference type="Pfam" id="PF07965">
    <property type="entry name" value="Integrin_B_tail"/>
    <property type="match status" value="2"/>
</dbReference>
<sequence length="881" mass="96880">MEALVLWIFVTGIYGASPRDDRLLAVQECPADTPWGSGNFSHADCDVRDPLACNGLGTCDCGTCKCKERDNPEETVSGRQSVSEGRNSTAELCPKDTPWGPEAFDDSSCKETRASSPCSGRGTCTCGQCSCDSTPNHLEIISGQFCECTNFLCDRHNGLLCSGPDHGECICNRCRCKPGWTGEACECEESVENCRNPVTGEICSNQGICECNMCRCSASAGGRYSGKWCEDCPTCRGSCLEYKSCVQCQAFGTGDLSEDECMQECKLFNSTMVQVAREETEEERLCTFFDENECRFYFVYGYDEDRNPIVRVQETLDCPPTFGAGAGSTAVSERRDSTAELCPKDTPWGPEAFDDSSCKETRASSPCSGRGTCACGQCSCDSTPNHLEIISGQFCECTNFLCDRHNGLLCSGPDHGECICNRCRCKPGWTGEACECEESVENCRNPVTGEICSNQGICECNMCRCSASAGGRYSGKWCEDCPTCRGSCLEYKSCVQCQAFGTGDLSEDECMQECKLFNSTMVQVAREETEEERLCTFFDENDCRFTFVYGYDDERDPVVRVKQTLECPPPSFGRGTVFLGPSNKSPTCFARAGEPALFGHCRQRTLRFHYVPERDRCEPVSVCGGNAGTFPSPGVCQRACHTGAPPVSDVSCDRSLCPWSRWSHYLVKKCQPLYDKGFCCPTRFSCPRETQLMRDSTRPAIECQSECQDMDQPGPGCRHLFNPGACCPHAQNCEEQDAPVDPRDKVTCSWGNKTYLEGERMTSDDLPCQACVCTSSFTDITGYGCYKMDCGLERFISKLRSGCTPIFYEKKCCPTDWLCPGDPRISTSSTRKLTQNQEGAPPPSPPAPNAGEASKRTTAAAKRNELGFGAWLFPRLEERAL</sequence>
<dbReference type="InterPro" id="IPR036349">
    <property type="entry name" value="Integrin_bsu_tail_dom_sf"/>
</dbReference>
<keyword evidence="4" id="KW-0812">Transmembrane</keyword>
<evidence type="ECO:0000256" key="13">
    <source>
        <dbReference type="SAM" id="SignalP"/>
    </source>
</evidence>
<evidence type="ECO:0000259" key="14">
    <source>
        <dbReference type="SMART" id="SM01242"/>
    </source>
</evidence>
<dbReference type="PANTHER" id="PTHR10082">
    <property type="entry name" value="INTEGRIN BETA SUBUNIT"/>
    <property type="match status" value="1"/>
</dbReference>
<dbReference type="GO" id="GO:0009986">
    <property type="term" value="C:cell surface"/>
    <property type="evidence" value="ECO:0007669"/>
    <property type="project" value="TreeGrafter"/>
</dbReference>
<feature type="chain" id="PRO_5019001788" evidence="13">
    <location>
        <begin position="16"/>
        <end position="881"/>
    </location>
</feature>
<dbReference type="GO" id="GO:0033627">
    <property type="term" value="P:cell adhesion mediated by integrin"/>
    <property type="evidence" value="ECO:0007669"/>
    <property type="project" value="TreeGrafter"/>
</dbReference>
<evidence type="ECO:0000256" key="1">
    <source>
        <dbReference type="ARBA" id="ARBA00004479"/>
    </source>
</evidence>
<comment type="similarity">
    <text evidence="2">Belongs to the integrin beta chain family.</text>
</comment>
<accession>A0A423SZR6</accession>
<evidence type="ECO:0000256" key="7">
    <source>
        <dbReference type="ARBA" id="ARBA00022989"/>
    </source>
</evidence>
<evidence type="ECO:0000256" key="3">
    <source>
        <dbReference type="ARBA" id="ARBA00022536"/>
    </source>
</evidence>
<organism evidence="15 16">
    <name type="scientific">Penaeus vannamei</name>
    <name type="common">Whiteleg shrimp</name>
    <name type="synonym">Litopenaeus vannamei</name>
    <dbReference type="NCBI Taxonomy" id="6689"/>
    <lineage>
        <taxon>Eukaryota</taxon>
        <taxon>Metazoa</taxon>
        <taxon>Ecdysozoa</taxon>
        <taxon>Arthropoda</taxon>
        <taxon>Crustacea</taxon>
        <taxon>Multicrustacea</taxon>
        <taxon>Malacostraca</taxon>
        <taxon>Eumalacostraca</taxon>
        <taxon>Eucarida</taxon>
        <taxon>Decapoda</taxon>
        <taxon>Dendrobranchiata</taxon>
        <taxon>Penaeoidea</taxon>
        <taxon>Penaeidae</taxon>
        <taxon>Penaeus</taxon>
    </lineage>
</organism>
<gene>
    <name evidence="15" type="ORF">C7M84_012147</name>
</gene>
<evidence type="ECO:0000313" key="16">
    <source>
        <dbReference type="Proteomes" id="UP000283509"/>
    </source>
</evidence>
<dbReference type="InterPro" id="IPR015812">
    <property type="entry name" value="Integrin_bsu"/>
</dbReference>
<keyword evidence="10" id="KW-1015">Disulfide bond</keyword>
<keyword evidence="11" id="KW-0325">Glycoprotein</keyword>
<dbReference type="GO" id="GO:0004867">
    <property type="term" value="F:serine-type endopeptidase inhibitor activity"/>
    <property type="evidence" value="ECO:0007669"/>
    <property type="project" value="InterPro"/>
</dbReference>
<dbReference type="Gene3D" id="4.10.1240.30">
    <property type="match status" value="2"/>
</dbReference>
<dbReference type="GO" id="GO:0007229">
    <property type="term" value="P:integrin-mediated signaling pathway"/>
    <property type="evidence" value="ECO:0007669"/>
    <property type="project" value="UniProtKB-KW"/>
</dbReference>
<dbReference type="InterPro" id="IPR012896">
    <property type="entry name" value="Integrin_bsu_tail"/>
</dbReference>
<dbReference type="SMART" id="SM01242">
    <property type="entry name" value="Integrin_B_tail"/>
    <property type="match status" value="2"/>
</dbReference>
<dbReference type="PROSITE" id="PS52047">
    <property type="entry name" value="I_EGF_2"/>
    <property type="match status" value="2"/>
</dbReference>
<dbReference type="GO" id="GO:0008305">
    <property type="term" value="C:integrin complex"/>
    <property type="evidence" value="ECO:0007669"/>
    <property type="project" value="TreeGrafter"/>
</dbReference>
<keyword evidence="9" id="KW-0472">Membrane</keyword>
<evidence type="ECO:0000256" key="8">
    <source>
        <dbReference type="ARBA" id="ARBA00023037"/>
    </source>
</evidence>
<dbReference type="SUPFAM" id="SSF57362">
    <property type="entry name" value="BPTI-like"/>
    <property type="match status" value="1"/>
</dbReference>
<dbReference type="STRING" id="6689.A0A423SZR6"/>
<dbReference type="PROSITE" id="PS00243">
    <property type="entry name" value="I_EGF_1"/>
    <property type="match status" value="5"/>
</dbReference>
<evidence type="ECO:0000256" key="9">
    <source>
        <dbReference type="ARBA" id="ARBA00023136"/>
    </source>
</evidence>
<dbReference type="GO" id="GO:0098609">
    <property type="term" value="P:cell-cell adhesion"/>
    <property type="evidence" value="ECO:0007669"/>
    <property type="project" value="TreeGrafter"/>
</dbReference>
<dbReference type="Proteomes" id="UP000283509">
    <property type="component" value="Unassembled WGS sequence"/>
</dbReference>
<dbReference type="GO" id="GO:0005925">
    <property type="term" value="C:focal adhesion"/>
    <property type="evidence" value="ECO:0007669"/>
    <property type="project" value="TreeGrafter"/>
</dbReference>
<dbReference type="GO" id="GO:0016477">
    <property type="term" value="P:cell migration"/>
    <property type="evidence" value="ECO:0007669"/>
    <property type="project" value="TreeGrafter"/>
</dbReference>
<keyword evidence="8 15" id="KW-0401">Integrin</keyword>
<feature type="region of interest" description="Disordered" evidence="12">
    <location>
        <begin position="69"/>
        <end position="99"/>
    </location>
</feature>
<keyword evidence="5 13" id="KW-0732">Signal</keyword>
<dbReference type="SUPFAM" id="SSF57196">
    <property type="entry name" value="EGF/Laminin"/>
    <property type="match status" value="2"/>
</dbReference>
<evidence type="ECO:0000256" key="5">
    <source>
        <dbReference type="ARBA" id="ARBA00022729"/>
    </source>
</evidence>
<proteinExistence type="inferred from homology"/>
<evidence type="ECO:0000313" key="15">
    <source>
        <dbReference type="EMBL" id="ROT69643.1"/>
    </source>
</evidence>
<dbReference type="EMBL" id="QCYY01002540">
    <property type="protein sequence ID" value="ROT69643.1"/>
    <property type="molecule type" value="Genomic_DNA"/>
</dbReference>
<dbReference type="PANTHER" id="PTHR10082:SF60">
    <property type="entry name" value="INTEGRIN BETA-PS"/>
    <property type="match status" value="1"/>
</dbReference>
<comment type="subcellular location">
    <subcellularLocation>
        <location evidence="1">Membrane</location>
        <topology evidence="1">Single-pass type I membrane protein</topology>
    </subcellularLocation>
</comment>
<feature type="region of interest" description="Disordered" evidence="12">
    <location>
        <begin position="828"/>
        <end position="858"/>
    </location>
</feature>
<comment type="caution">
    <text evidence="15">The sequence shown here is derived from an EMBL/GenBank/DDBJ whole genome shotgun (WGS) entry which is preliminary data.</text>
</comment>
<feature type="domain" description="Integrin beta subunit tail" evidence="14">
    <location>
        <begin position="239"/>
        <end position="323"/>
    </location>
</feature>
<dbReference type="GO" id="GO:0007160">
    <property type="term" value="P:cell-matrix adhesion"/>
    <property type="evidence" value="ECO:0007669"/>
    <property type="project" value="TreeGrafter"/>
</dbReference>
<evidence type="ECO:0000256" key="12">
    <source>
        <dbReference type="SAM" id="MobiDB-lite"/>
    </source>
</evidence>
<evidence type="ECO:0000256" key="4">
    <source>
        <dbReference type="ARBA" id="ARBA00022692"/>
    </source>
</evidence>
<feature type="domain" description="Integrin beta subunit tail" evidence="14">
    <location>
        <begin position="488"/>
        <end position="572"/>
    </location>
</feature>
<dbReference type="GO" id="GO:0005178">
    <property type="term" value="F:integrin binding"/>
    <property type="evidence" value="ECO:0007669"/>
    <property type="project" value="TreeGrafter"/>
</dbReference>
<dbReference type="Pfam" id="PF23105">
    <property type="entry name" value="EGF_integrin"/>
    <property type="match status" value="3"/>
</dbReference>
<dbReference type="InterPro" id="IPR057073">
    <property type="entry name" value="EGF_integrin_2"/>
</dbReference>
<dbReference type="OrthoDB" id="6362879at2759"/>
<evidence type="ECO:0000256" key="11">
    <source>
        <dbReference type="ARBA" id="ARBA00023180"/>
    </source>
</evidence>
<evidence type="ECO:0000256" key="2">
    <source>
        <dbReference type="ARBA" id="ARBA00007449"/>
    </source>
</evidence>
<reference evidence="15 16" key="1">
    <citation type="submission" date="2018-04" db="EMBL/GenBank/DDBJ databases">
        <authorList>
            <person name="Zhang X."/>
            <person name="Yuan J."/>
            <person name="Li F."/>
            <person name="Xiang J."/>
        </authorList>
    </citation>
    <scope>NUCLEOTIDE SEQUENCE [LARGE SCALE GENOMIC DNA]</scope>
    <source>
        <tissue evidence="15">Muscle</tissue>
    </source>
</reference>
<evidence type="ECO:0000256" key="10">
    <source>
        <dbReference type="ARBA" id="ARBA00023157"/>
    </source>
</evidence>
<dbReference type="InterPro" id="IPR036880">
    <property type="entry name" value="Kunitz_BPTI_sf"/>
</dbReference>
<reference evidence="15 16" key="2">
    <citation type="submission" date="2019-01" db="EMBL/GenBank/DDBJ databases">
        <title>The decoding of complex shrimp genome reveals the adaptation for benthos swimmer, frequently molting mechanism and breeding impact on genome.</title>
        <authorList>
            <person name="Sun Y."/>
            <person name="Gao Y."/>
            <person name="Yu Y."/>
        </authorList>
    </citation>
    <scope>NUCLEOTIDE SEQUENCE [LARGE SCALE GENOMIC DNA]</scope>
    <source>
        <tissue evidence="15">Muscle</tissue>
    </source>
</reference>
<dbReference type="InterPro" id="IPR057243">
    <property type="entry name" value="Integrin_I-EGF_CS"/>
</dbReference>
<keyword evidence="6" id="KW-0677">Repeat</keyword>
<keyword evidence="16" id="KW-1185">Reference proteome</keyword>
<dbReference type="AlphaFoldDB" id="A0A423SZR6"/>
<evidence type="ECO:0000256" key="6">
    <source>
        <dbReference type="ARBA" id="ARBA00022737"/>
    </source>
</evidence>